<evidence type="ECO:0000256" key="10">
    <source>
        <dbReference type="ARBA" id="ARBA00024331"/>
    </source>
</evidence>
<keyword evidence="16" id="KW-1185">Reference proteome</keyword>
<dbReference type="PANTHER" id="PTHR11556:SF1">
    <property type="entry name" value="FRUCTOSE-BISPHOSPHATASE"/>
    <property type="match status" value="1"/>
</dbReference>
<dbReference type="PIRSF" id="PIRSF000904">
    <property type="entry name" value="FBPtase_SBPase"/>
    <property type="match status" value="1"/>
</dbReference>
<evidence type="ECO:0000259" key="14">
    <source>
        <dbReference type="Pfam" id="PF18913"/>
    </source>
</evidence>
<comment type="pathway">
    <text evidence="10">Carbohydrate biosynthesis.</text>
</comment>
<dbReference type="RefSeq" id="XP_014251325.1">
    <property type="nucleotide sequence ID" value="XM_014395839.2"/>
</dbReference>
<evidence type="ECO:0000256" key="8">
    <source>
        <dbReference type="ARBA" id="ARBA00022842"/>
    </source>
</evidence>
<evidence type="ECO:0000256" key="7">
    <source>
        <dbReference type="ARBA" id="ARBA00022801"/>
    </source>
</evidence>
<keyword evidence="6" id="KW-0479">Metal-binding</keyword>
<dbReference type="KEGG" id="clec:106667721"/>
<dbReference type="InterPro" id="IPR044015">
    <property type="entry name" value="FBPase_C_dom"/>
</dbReference>
<dbReference type="OrthoDB" id="10256725at2759"/>
<dbReference type="AlphaFoldDB" id="A0A8I6TI77"/>
<accession>A0A8I6TI77</accession>
<dbReference type="GO" id="GO:0006094">
    <property type="term" value="P:gluconeogenesis"/>
    <property type="evidence" value="ECO:0007669"/>
    <property type="project" value="TreeGrafter"/>
</dbReference>
<feature type="domain" description="Fructose-1-6-bisphosphatase class 1 C-terminal" evidence="14">
    <location>
        <begin position="212"/>
        <end position="338"/>
    </location>
</feature>
<evidence type="ECO:0000256" key="6">
    <source>
        <dbReference type="ARBA" id="ARBA00022723"/>
    </source>
</evidence>
<dbReference type="GO" id="GO:0005829">
    <property type="term" value="C:cytosol"/>
    <property type="evidence" value="ECO:0007669"/>
    <property type="project" value="TreeGrafter"/>
</dbReference>
<dbReference type="InterPro" id="IPR033391">
    <property type="entry name" value="FBPase_N"/>
</dbReference>
<dbReference type="EnsemblMetazoa" id="XM_014395839.2">
    <property type="protein sequence ID" value="XP_014251325.1"/>
    <property type="gene ID" value="LOC106667721"/>
</dbReference>
<organism evidence="15 16">
    <name type="scientific">Cimex lectularius</name>
    <name type="common">Bed bug</name>
    <name type="synonym">Acanthia lectularia</name>
    <dbReference type="NCBI Taxonomy" id="79782"/>
    <lineage>
        <taxon>Eukaryota</taxon>
        <taxon>Metazoa</taxon>
        <taxon>Ecdysozoa</taxon>
        <taxon>Arthropoda</taxon>
        <taxon>Hexapoda</taxon>
        <taxon>Insecta</taxon>
        <taxon>Pterygota</taxon>
        <taxon>Neoptera</taxon>
        <taxon>Paraneoptera</taxon>
        <taxon>Hemiptera</taxon>
        <taxon>Heteroptera</taxon>
        <taxon>Panheteroptera</taxon>
        <taxon>Cimicomorpha</taxon>
        <taxon>Cimicidae</taxon>
        <taxon>Cimex</taxon>
    </lineage>
</organism>
<evidence type="ECO:0000313" key="15">
    <source>
        <dbReference type="EnsemblMetazoa" id="XP_014251325.1"/>
    </source>
</evidence>
<name>A0A8I6TI77_CIMLE</name>
<reference evidence="15" key="1">
    <citation type="submission" date="2022-01" db="UniProtKB">
        <authorList>
            <consortium name="EnsemblMetazoa"/>
        </authorList>
    </citation>
    <scope>IDENTIFICATION</scope>
</reference>
<evidence type="ECO:0000256" key="4">
    <source>
        <dbReference type="ARBA" id="ARBA00011881"/>
    </source>
</evidence>
<keyword evidence="7 12" id="KW-0378">Hydrolase</keyword>
<dbReference type="Gene3D" id="3.40.190.80">
    <property type="match status" value="1"/>
</dbReference>
<evidence type="ECO:0000313" key="16">
    <source>
        <dbReference type="Proteomes" id="UP000494040"/>
    </source>
</evidence>
<dbReference type="Gene3D" id="3.30.540.10">
    <property type="entry name" value="Fructose-1,6-Bisphosphatase, subunit A, domain 1"/>
    <property type="match status" value="1"/>
</dbReference>
<dbReference type="Pfam" id="PF18913">
    <property type="entry name" value="FBPase_C"/>
    <property type="match status" value="1"/>
</dbReference>
<comment type="catalytic activity">
    <reaction evidence="1">
        <text>beta-D-fructose 1,6-bisphosphate + H2O = beta-D-fructose 6-phosphate + phosphate</text>
        <dbReference type="Rhea" id="RHEA:11064"/>
        <dbReference type="ChEBI" id="CHEBI:15377"/>
        <dbReference type="ChEBI" id="CHEBI:32966"/>
        <dbReference type="ChEBI" id="CHEBI:43474"/>
        <dbReference type="ChEBI" id="CHEBI:57634"/>
        <dbReference type="EC" id="3.1.3.11"/>
    </reaction>
</comment>
<dbReference type="GO" id="GO:0006002">
    <property type="term" value="P:fructose 6-phosphate metabolic process"/>
    <property type="evidence" value="ECO:0007669"/>
    <property type="project" value="TreeGrafter"/>
</dbReference>
<dbReference type="GeneID" id="106667721"/>
<dbReference type="GO" id="GO:0005986">
    <property type="term" value="P:sucrose biosynthetic process"/>
    <property type="evidence" value="ECO:0007669"/>
    <property type="project" value="TreeGrafter"/>
</dbReference>
<proteinExistence type="inferred from homology"/>
<dbReference type="InterPro" id="IPR000146">
    <property type="entry name" value="FBPase_class-1"/>
</dbReference>
<dbReference type="GO" id="GO:0030388">
    <property type="term" value="P:fructose 1,6-bisphosphate metabolic process"/>
    <property type="evidence" value="ECO:0007669"/>
    <property type="project" value="TreeGrafter"/>
</dbReference>
<dbReference type="GO" id="GO:0042132">
    <property type="term" value="F:fructose 1,6-bisphosphate 1-phosphatase activity"/>
    <property type="evidence" value="ECO:0007669"/>
    <property type="project" value="UniProtKB-EC"/>
</dbReference>
<protein>
    <recommendedName>
        <fullName evidence="5">fructose-bisphosphatase</fullName>
        <ecNumber evidence="5">3.1.3.11</ecNumber>
    </recommendedName>
    <alternativeName>
        <fullName evidence="11">D-fructose-1,6-bisphosphate 1-phosphohydrolase</fullName>
    </alternativeName>
</protein>
<dbReference type="EC" id="3.1.3.11" evidence="5"/>
<evidence type="ECO:0000256" key="1">
    <source>
        <dbReference type="ARBA" id="ARBA00001273"/>
    </source>
</evidence>
<dbReference type="PANTHER" id="PTHR11556">
    <property type="entry name" value="FRUCTOSE-1,6-BISPHOSPHATASE-RELATED"/>
    <property type="match status" value="1"/>
</dbReference>
<evidence type="ECO:0000256" key="3">
    <source>
        <dbReference type="ARBA" id="ARBA00010941"/>
    </source>
</evidence>
<evidence type="ECO:0000256" key="2">
    <source>
        <dbReference type="ARBA" id="ARBA00001946"/>
    </source>
</evidence>
<comment type="similarity">
    <text evidence="3 12">Belongs to the FBPase class 1 family.</text>
</comment>
<dbReference type="GO" id="GO:0006000">
    <property type="term" value="P:fructose metabolic process"/>
    <property type="evidence" value="ECO:0007669"/>
    <property type="project" value="TreeGrafter"/>
</dbReference>
<sequence>MESRLEHRMSRRHGQMRDIAPVTLGKWLISERSTDPIKTPKFIMIMSALETAIRSISQLAARARINRIDQRVDDETSFPITKQETLAHDIVLRCLKASGLVSIAISTVSPTPILIDDEARELESYVVCYNPLDGANHLSASAITGMIFSIYKKGESRDLNDIKCGNEMIAGGFAVFATCNILMLSIGKKGVQEFLFDPVLGEFIAKNLNVTIPVKGHFYCIDEAKSNLWNQATFEYINRKKNPKLGKVKKLRFVGSLCADTYRTLKEGGILLYPETSLRPLGQVRLLCEGNALSYLVRVAGGLASTGRISPLDVLPRPIHRTCPLYLGSREDVIELLEIFTIRKATS</sequence>
<dbReference type="Pfam" id="PF00316">
    <property type="entry name" value="FBPase"/>
    <property type="match status" value="1"/>
</dbReference>
<dbReference type="Proteomes" id="UP000494040">
    <property type="component" value="Unassembled WGS sequence"/>
</dbReference>
<dbReference type="OMA" id="FIMIMSA"/>
<dbReference type="SUPFAM" id="SSF56655">
    <property type="entry name" value="Carbohydrate phosphatase"/>
    <property type="match status" value="1"/>
</dbReference>
<comment type="subunit">
    <text evidence="4">Homotetramer.</text>
</comment>
<evidence type="ECO:0000256" key="5">
    <source>
        <dbReference type="ARBA" id="ARBA00013093"/>
    </source>
</evidence>
<keyword evidence="9 12" id="KW-0119">Carbohydrate metabolism</keyword>
<dbReference type="InterPro" id="IPR028343">
    <property type="entry name" value="FBPtase"/>
</dbReference>
<keyword evidence="8" id="KW-0460">Magnesium</keyword>
<feature type="domain" description="Fructose-1-6-bisphosphatase class I N-terminal" evidence="13">
    <location>
        <begin position="23"/>
        <end position="205"/>
    </location>
</feature>
<comment type="cofactor">
    <cofactor evidence="2">
        <name>Mg(2+)</name>
        <dbReference type="ChEBI" id="CHEBI:18420"/>
    </cofactor>
</comment>
<evidence type="ECO:0000256" key="9">
    <source>
        <dbReference type="ARBA" id="ARBA00023277"/>
    </source>
</evidence>
<evidence type="ECO:0000256" key="11">
    <source>
        <dbReference type="ARBA" id="ARBA00032973"/>
    </source>
</evidence>
<dbReference type="PRINTS" id="PR00115">
    <property type="entry name" value="F16BPHPHTASE"/>
</dbReference>
<evidence type="ECO:0000256" key="12">
    <source>
        <dbReference type="RuleBase" id="RU000508"/>
    </source>
</evidence>
<dbReference type="GO" id="GO:0046872">
    <property type="term" value="F:metal ion binding"/>
    <property type="evidence" value="ECO:0007669"/>
    <property type="project" value="UniProtKB-KW"/>
</dbReference>
<evidence type="ECO:0000259" key="13">
    <source>
        <dbReference type="Pfam" id="PF00316"/>
    </source>
</evidence>